<dbReference type="InterPro" id="IPR006321">
    <property type="entry name" value="PilT/PilU"/>
</dbReference>
<comment type="caution">
    <text evidence="3">The sequence shown here is derived from an EMBL/GenBank/DDBJ whole genome shotgun (WGS) entry which is preliminary data.</text>
</comment>
<dbReference type="AlphaFoldDB" id="A0A2M7CHS9"/>
<dbReference type="EMBL" id="PEUM01000083">
    <property type="protein sequence ID" value="PIV25195.1"/>
    <property type="molecule type" value="Genomic_DNA"/>
</dbReference>
<dbReference type="Proteomes" id="UP000229966">
    <property type="component" value="Unassembled WGS sequence"/>
</dbReference>
<feature type="domain" description="Bacterial type II secretion system protein E" evidence="2">
    <location>
        <begin position="101"/>
        <end position="282"/>
    </location>
</feature>
<reference evidence="4" key="1">
    <citation type="submission" date="2017-09" db="EMBL/GenBank/DDBJ databases">
        <title>Depth-based differentiation of microbial function through sediment-hosted aquifers and enrichment of novel symbionts in the deep terrestrial subsurface.</title>
        <authorList>
            <person name="Probst A.J."/>
            <person name="Ladd B."/>
            <person name="Jarett J.K."/>
            <person name="Geller-Mcgrath D.E."/>
            <person name="Sieber C.M.K."/>
            <person name="Emerson J.B."/>
            <person name="Anantharaman K."/>
            <person name="Thomas B.C."/>
            <person name="Malmstrom R."/>
            <person name="Stieglmeier M."/>
            <person name="Klingl A."/>
            <person name="Woyke T."/>
            <person name="Ryan C.M."/>
            <person name="Banfield J.F."/>
        </authorList>
    </citation>
    <scope>NUCLEOTIDE SEQUENCE [LARGE SCALE GENOMIC DNA]</scope>
</reference>
<dbReference type="NCBIfam" id="TIGR01420">
    <property type="entry name" value="pilT_fam"/>
    <property type="match status" value="1"/>
</dbReference>
<comment type="similarity">
    <text evidence="1">Belongs to the GSP E family.</text>
</comment>
<name>A0A2M7CHS9_9BACT</name>
<organism evidence="3 4">
    <name type="scientific">Candidatus Berkelbacteria bacterium CG03_land_8_20_14_0_80_40_36</name>
    <dbReference type="NCBI Taxonomy" id="1974509"/>
    <lineage>
        <taxon>Bacteria</taxon>
        <taxon>Candidatus Berkelbacteria</taxon>
    </lineage>
</organism>
<evidence type="ECO:0000256" key="1">
    <source>
        <dbReference type="ARBA" id="ARBA00006611"/>
    </source>
</evidence>
<evidence type="ECO:0000313" key="3">
    <source>
        <dbReference type="EMBL" id="PIV25195.1"/>
    </source>
</evidence>
<dbReference type="Gene3D" id="3.30.450.90">
    <property type="match status" value="1"/>
</dbReference>
<dbReference type="Gene3D" id="3.40.50.300">
    <property type="entry name" value="P-loop containing nucleotide triphosphate hydrolases"/>
    <property type="match status" value="1"/>
</dbReference>
<sequence length="358" mass="39665">MPEQSPSYQNFLTYCDQAVNFKASDLLLTAGLSPTIRVNGALSALPNIKPLGSQEIAETVKAVLPARLYQKFVENWELDFSFTHPKTRFRANAYFQQGKVALALRLIPKEIRSFQQLGLPPILERISLAKQGFVIVVGPTGHGKSTTLASMIDCINTNRKNHIITIEDPIEYEFEHKKSIISQREVGTDTKGFDQALRSCLREDPNVILVGEMRDVESFKSALTIAETGHLVLSTLHTNNAAQTIDRIIDIFPSGQQQQIKQQLSSVLLAVLSQRLIPRTSGQGMVAAMEIMIANPAIKNLIREGKIHQIDNVISTSVEEGMISLDKVLAELVSQGEITLDSALSWSLDPKNLKTMVY</sequence>
<dbReference type="GO" id="GO:0005524">
    <property type="term" value="F:ATP binding"/>
    <property type="evidence" value="ECO:0007669"/>
    <property type="project" value="InterPro"/>
</dbReference>
<dbReference type="InterPro" id="IPR001482">
    <property type="entry name" value="T2SS/T4SS_dom"/>
</dbReference>
<gene>
    <name evidence="3" type="ORF">COS38_02895</name>
</gene>
<evidence type="ECO:0000259" key="2">
    <source>
        <dbReference type="Pfam" id="PF00437"/>
    </source>
</evidence>
<protein>
    <submittedName>
        <fullName evidence="3">Type IV pili twitching motility protein PilT</fullName>
    </submittedName>
</protein>
<dbReference type="PANTHER" id="PTHR30486">
    <property type="entry name" value="TWITCHING MOTILITY PROTEIN PILT"/>
    <property type="match status" value="1"/>
</dbReference>
<evidence type="ECO:0000313" key="4">
    <source>
        <dbReference type="Proteomes" id="UP000229966"/>
    </source>
</evidence>
<dbReference type="InterPro" id="IPR027417">
    <property type="entry name" value="P-loop_NTPase"/>
</dbReference>
<dbReference type="CDD" id="cd01131">
    <property type="entry name" value="PilT"/>
    <property type="match status" value="1"/>
</dbReference>
<dbReference type="GO" id="GO:0016887">
    <property type="term" value="F:ATP hydrolysis activity"/>
    <property type="evidence" value="ECO:0007669"/>
    <property type="project" value="InterPro"/>
</dbReference>
<accession>A0A2M7CHS9</accession>
<dbReference type="InterPro" id="IPR050921">
    <property type="entry name" value="T4SS_GSP_E_ATPase"/>
</dbReference>
<dbReference type="SUPFAM" id="SSF52540">
    <property type="entry name" value="P-loop containing nucleoside triphosphate hydrolases"/>
    <property type="match status" value="1"/>
</dbReference>
<dbReference type="PANTHER" id="PTHR30486:SF16">
    <property type="entry name" value="TWITCHING MOTILITY PROTEIN PILT"/>
    <property type="match status" value="1"/>
</dbReference>
<dbReference type="Pfam" id="PF00437">
    <property type="entry name" value="T2SSE"/>
    <property type="match status" value="1"/>
</dbReference>
<proteinExistence type="inferred from homology"/>